<evidence type="ECO:0000313" key="4">
    <source>
        <dbReference type="Proteomes" id="UP000265040"/>
    </source>
</evidence>
<dbReference type="Ensembl" id="ENSATET00000011417.3">
    <property type="protein sequence ID" value="ENSATEP00000011231.2"/>
    <property type="gene ID" value="ENSATEG00000007735.3"/>
</dbReference>
<dbReference type="SMART" id="SM00015">
    <property type="entry name" value="IQ"/>
    <property type="match status" value="1"/>
</dbReference>
<proteinExistence type="predicted"/>
<dbReference type="GeneTree" id="ENSGT00940000154067"/>
<dbReference type="PANTHER" id="PTHR14690:SF11">
    <property type="entry name" value="IQ AND AAA DOMAIN-CONTAINING PROTEIN 1 ISOFORM X1"/>
    <property type="match status" value="1"/>
</dbReference>
<reference evidence="3" key="3">
    <citation type="submission" date="2025-09" db="UniProtKB">
        <authorList>
            <consortium name="Ensembl"/>
        </authorList>
    </citation>
    <scope>IDENTIFICATION</scope>
</reference>
<dbReference type="InterPro" id="IPR003959">
    <property type="entry name" value="ATPase_AAA_core"/>
</dbReference>
<dbReference type="Gene3D" id="3.40.50.300">
    <property type="entry name" value="P-loop containing nucleotide triphosphate hydrolases"/>
    <property type="match status" value="1"/>
</dbReference>
<dbReference type="Gene3D" id="1.10.8.60">
    <property type="match status" value="1"/>
</dbReference>
<dbReference type="PANTHER" id="PTHR14690">
    <property type="entry name" value="IQ MOTIF CONTAINING WITH AAA DOMAIN 1"/>
    <property type="match status" value="1"/>
</dbReference>
<dbReference type="Pfam" id="PF00612">
    <property type="entry name" value="IQ"/>
    <property type="match status" value="1"/>
</dbReference>
<name>A0A3Q1J7Y5_ANATE</name>
<feature type="domain" description="ATPase AAA-type core" evidence="2">
    <location>
        <begin position="562"/>
        <end position="677"/>
    </location>
</feature>
<reference evidence="3" key="2">
    <citation type="submission" date="2025-08" db="UniProtKB">
        <authorList>
            <consortium name="Ensembl"/>
        </authorList>
    </citation>
    <scope>IDENTIFICATION</scope>
</reference>
<dbReference type="GO" id="GO:0016887">
    <property type="term" value="F:ATP hydrolysis activity"/>
    <property type="evidence" value="ECO:0007669"/>
    <property type="project" value="InterPro"/>
</dbReference>
<feature type="region of interest" description="Disordered" evidence="1">
    <location>
        <begin position="340"/>
        <end position="362"/>
    </location>
</feature>
<feature type="region of interest" description="Disordered" evidence="1">
    <location>
        <begin position="795"/>
        <end position="820"/>
    </location>
</feature>
<dbReference type="GO" id="GO:0005524">
    <property type="term" value="F:ATP binding"/>
    <property type="evidence" value="ECO:0007669"/>
    <property type="project" value="InterPro"/>
</dbReference>
<dbReference type="Pfam" id="PF00004">
    <property type="entry name" value="AAA"/>
    <property type="match status" value="1"/>
</dbReference>
<feature type="compositionally biased region" description="Basic residues" evidence="1">
    <location>
        <begin position="807"/>
        <end position="820"/>
    </location>
</feature>
<organism evidence="3 4">
    <name type="scientific">Anabas testudineus</name>
    <name type="common">Climbing perch</name>
    <name type="synonym">Anthias testudineus</name>
    <dbReference type="NCBI Taxonomy" id="64144"/>
    <lineage>
        <taxon>Eukaryota</taxon>
        <taxon>Metazoa</taxon>
        <taxon>Chordata</taxon>
        <taxon>Craniata</taxon>
        <taxon>Vertebrata</taxon>
        <taxon>Euteleostomi</taxon>
        <taxon>Actinopterygii</taxon>
        <taxon>Neopterygii</taxon>
        <taxon>Teleostei</taxon>
        <taxon>Neoteleostei</taxon>
        <taxon>Acanthomorphata</taxon>
        <taxon>Anabantaria</taxon>
        <taxon>Anabantiformes</taxon>
        <taxon>Anabantoidei</taxon>
        <taxon>Anabantidae</taxon>
        <taxon>Anabas</taxon>
    </lineage>
</organism>
<dbReference type="InterPro" id="IPR027417">
    <property type="entry name" value="P-loop_NTPase"/>
</dbReference>
<dbReference type="SUPFAM" id="SSF52540">
    <property type="entry name" value="P-loop containing nucleoside triphosphate hydrolases"/>
    <property type="match status" value="1"/>
</dbReference>
<dbReference type="AlphaFoldDB" id="A0A3Q1J7Y5"/>
<dbReference type="InterPro" id="IPR052267">
    <property type="entry name" value="N-DRC_Component"/>
</dbReference>
<accession>A0A3Q1J7Y5</accession>
<feature type="compositionally biased region" description="Basic residues" evidence="1">
    <location>
        <begin position="341"/>
        <end position="356"/>
    </location>
</feature>
<dbReference type="InterPro" id="IPR000048">
    <property type="entry name" value="IQ_motif_EF-hand-BS"/>
</dbReference>
<evidence type="ECO:0000313" key="3">
    <source>
        <dbReference type="Ensembl" id="ENSATEP00000011231.2"/>
    </source>
</evidence>
<keyword evidence="4" id="KW-1185">Reference proteome</keyword>
<sequence length="820" mass="95177">MTSRRNRMAAHKALQDLIQDEVSADPPDPHRDRLQVFHDRAILYLKYLQIFRNLEEVFEQLVQPQRKKGVRVILDGLMGRLLELKAQMVDLDRSEFHCFDEVLLDLKMTPKDLQIPVPRFFLTERNKQMTIDVMLEKRQRVGTVSLRCQVLSLEEAVHLLQVSERARQGRIRAQVTKELKLSERGFRRLTWRATDLEPHQAAIRIQKVWRGFMQRKKTDRERRQEMEFLGMIPAEIPGPGPAQLQDQLVSTGVKLIQDQNEEEYQRVQLSIKQSVLNVEGTDMKETLQDQIRQWFLECRDATGRFPDFPHVDHGGSASLFTQKSPEQVLVELSVQEDQEKKKKKEKIGNRKQKKKKTTQDERRVNGSSCFLTDVAEGHRLYKGPFKPVRSFACCFLFNMKHQKRRETDVLRFRDNRQVINLQLLREEKRREVEQEVRVQVDELMRAELSNLKLVVDRTKMKTRTRNKEKKKKKTKKKKDLTADRSLQSLCEELILNEFLIKPQTVRLSEFIGEFSYLGSTLRQANNDPAPSLSDVRQLVTLYAVLPLGSQAILKKFPLVKTLLLAGPSGVGKTMLVHGVCNETGAHLFHLSPKNLNHSYPGKRGATYLLHLVFKVAGELQPSVIWIEDAEKTFCKKKTKSNQQFDLQRLKKELLRSLKTLKPEDRVLVIGTTQRPFDAKVKPFCKVYKKIILIPKPDYSSRLALWTELLHAEGVELGPSLDLSSLAKITDGFTPGHILKVIRSVLRPHRLKKLRLQPLMGVEFVQSLSRMEPVYKEEEKAFKVWFRKTPLGRKRLLGANADEDKRGNGKKKQKRQTTKTR</sequence>
<reference evidence="3" key="1">
    <citation type="submission" date="2021-04" db="EMBL/GenBank/DDBJ databases">
        <authorList>
            <consortium name="Wellcome Sanger Institute Data Sharing"/>
        </authorList>
    </citation>
    <scope>NUCLEOTIDE SEQUENCE [LARGE SCALE GENOMIC DNA]</scope>
</reference>
<feature type="region of interest" description="Disordered" evidence="1">
    <location>
        <begin position="459"/>
        <end position="479"/>
    </location>
</feature>
<dbReference type="CDD" id="cd23767">
    <property type="entry name" value="IQCD"/>
    <property type="match status" value="1"/>
</dbReference>
<evidence type="ECO:0000259" key="2">
    <source>
        <dbReference type="Pfam" id="PF00004"/>
    </source>
</evidence>
<protein>
    <submittedName>
        <fullName evidence="3">IQ motif containing with AAA domain 1</fullName>
    </submittedName>
</protein>
<dbReference type="Proteomes" id="UP000265040">
    <property type="component" value="Chromosome 2"/>
</dbReference>
<feature type="compositionally biased region" description="Basic residues" evidence="1">
    <location>
        <begin position="460"/>
        <end position="478"/>
    </location>
</feature>
<evidence type="ECO:0000256" key="1">
    <source>
        <dbReference type="SAM" id="MobiDB-lite"/>
    </source>
</evidence>
<gene>
    <name evidence="3" type="primary">IQCA1</name>
</gene>
<dbReference type="PROSITE" id="PS50096">
    <property type="entry name" value="IQ"/>
    <property type="match status" value="1"/>
</dbReference>